<evidence type="ECO:0000313" key="5">
    <source>
        <dbReference type="Proteomes" id="UP000318053"/>
    </source>
</evidence>
<feature type="region of interest" description="Disordered" evidence="1">
    <location>
        <begin position="93"/>
        <end position="145"/>
    </location>
</feature>
<name>A0A5C5YGH1_9BACT</name>
<dbReference type="InterPro" id="IPR001434">
    <property type="entry name" value="OmcB-like_DUF11"/>
</dbReference>
<dbReference type="PANTHER" id="PTHR34819:SF4">
    <property type="entry name" value="LARGE CYSTEINE-RICH PERIPLASMIC PROTEIN OMCB"/>
    <property type="match status" value="1"/>
</dbReference>
<evidence type="ECO:0000256" key="2">
    <source>
        <dbReference type="SAM" id="SignalP"/>
    </source>
</evidence>
<feature type="compositionally biased region" description="Acidic residues" evidence="1">
    <location>
        <begin position="576"/>
        <end position="591"/>
    </location>
</feature>
<feature type="signal peptide" evidence="2">
    <location>
        <begin position="1"/>
        <end position="23"/>
    </location>
</feature>
<evidence type="ECO:0000259" key="3">
    <source>
        <dbReference type="Pfam" id="PF01345"/>
    </source>
</evidence>
<keyword evidence="5" id="KW-1185">Reference proteome</keyword>
<dbReference type="Pfam" id="PF01345">
    <property type="entry name" value="DUF11"/>
    <property type="match status" value="1"/>
</dbReference>
<feature type="domain" description="DUF11" evidence="3">
    <location>
        <begin position="478"/>
        <end position="575"/>
    </location>
</feature>
<comment type="caution">
    <text evidence="4">The sequence shown here is derived from an EMBL/GenBank/DDBJ whole genome shotgun (WGS) entry which is preliminary data.</text>
</comment>
<accession>A0A5C5YGH1</accession>
<feature type="compositionally biased region" description="Polar residues" evidence="1">
    <location>
        <begin position="95"/>
        <end position="111"/>
    </location>
</feature>
<gene>
    <name evidence="4" type="primary">omcB_2</name>
    <name evidence="4" type="ORF">CA85_11350</name>
</gene>
<proteinExistence type="predicted"/>
<organism evidence="4 5">
    <name type="scientific">Allorhodopirellula solitaria</name>
    <dbReference type="NCBI Taxonomy" id="2527987"/>
    <lineage>
        <taxon>Bacteria</taxon>
        <taxon>Pseudomonadati</taxon>
        <taxon>Planctomycetota</taxon>
        <taxon>Planctomycetia</taxon>
        <taxon>Pirellulales</taxon>
        <taxon>Pirellulaceae</taxon>
        <taxon>Allorhodopirellula</taxon>
    </lineage>
</organism>
<feature type="region of interest" description="Disordered" evidence="1">
    <location>
        <begin position="23"/>
        <end position="50"/>
    </location>
</feature>
<protein>
    <submittedName>
        <fullName evidence="4">Large cysteine-rich periplasmic protein omcB</fullName>
    </submittedName>
</protein>
<reference evidence="4 5" key="1">
    <citation type="submission" date="2019-02" db="EMBL/GenBank/DDBJ databases">
        <title>Deep-cultivation of Planctomycetes and their phenomic and genomic characterization uncovers novel biology.</title>
        <authorList>
            <person name="Wiegand S."/>
            <person name="Jogler M."/>
            <person name="Boedeker C."/>
            <person name="Pinto D."/>
            <person name="Vollmers J."/>
            <person name="Rivas-Marin E."/>
            <person name="Kohn T."/>
            <person name="Peeters S.H."/>
            <person name="Heuer A."/>
            <person name="Rast P."/>
            <person name="Oberbeckmann S."/>
            <person name="Bunk B."/>
            <person name="Jeske O."/>
            <person name="Meyerdierks A."/>
            <person name="Storesund J.E."/>
            <person name="Kallscheuer N."/>
            <person name="Luecker S."/>
            <person name="Lage O.M."/>
            <person name="Pohl T."/>
            <person name="Merkel B.J."/>
            <person name="Hornburger P."/>
            <person name="Mueller R.-W."/>
            <person name="Bruemmer F."/>
            <person name="Labrenz M."/>
            <person name="Spormann A.M."/>
            <person name="Op Den Camp H."/>
            <person name="Overmann J."/>
            <person name="Amann R."/>
            <person name="Jetten M.S.M."/>
            <person name="Mascher T."/>
            <person name="Medema M.H."/>
            <person name="Devos D.P."/>
            <person name="Kaster A.-K."/>
            <person name="Ovreas L."/>
            <person name="Rohde M."/>
            <person name="Galperin M.Y."/>
            <person name="Jogler C."/>
        </authorList>
    </citation>
    <scope>NUCLEOTIDE SEQUENCE [LARGE SCALE GENOMIC DNA]</scope>
    <source>
        <strain evidence="4 5">CA85</strain>
    </source>
</reference>
<dbReference type="NCBIfam" id="TIGR01451">
    <property type="entry name" value="B_ant_repeat"/>
    <property type="match status" value="1"/>
</dbReference>
<dbReference type="RefSeq" id="WP_246112529.1">
    <property type="nucleotide sequence ID" value="NZ_SJPK01000002.1"/>
</dbReference>
<feature type="compositionally biased region" description="Low complexity" evidence="1">
    <location>
        <begin position="24"/>
        <end position="40"/>
    </location>
</feature>
<dbReference type="Proteomes" id="UP000318053">
    <property type="component" value="Unassembled WGS sequence"/>
</dbReference>
<feature type="region of interest" description="Disordered" evidence="1">
    <location>
        <begin position="346"/>
        <end position="397"/>
    </location>
</feature>
<dbReference type="InterPro" id="IPR051172">
    <property type="entry name" value="Chlamydia_OmcB"/>
</dbReference>
<dbReference type="InterPro" id="IPR047589">
    <property type="entry name" value="DUF11_rpt"/>
</dbReference>
<dbReference type="AlphaFoldDB" id="A0A5C5YGH1"/>
<dbReference type="PANTHER" id="PTHR34819">
    <property type="entry name" value="LARGE CYSTEINE-RICH PERIPLASMIC PROTEIN OMCB"/>
    <property type="match status" value="1"/>
</dbReference>
<feature type="compositionally biased region" description="Basic and acidic residues" evidence="1">
    <location>
        <begin position="116"/>
        <end position="131"/>
    </location>
</feature>
<dbReference type="Gene3D" id="2.60.40.10">
    <property type="entry name" value="Immunoglobulins"/>
    <property type="match status" value="3"/>
</dbReference>
<evidence type="ECO:0000256" key="1">
    <source>
        <dbReference type="SAM" id="MobiDB-lite"/>
    </source>
</evidence>
<feature type="compositionally biased region" description="Polar residues" evidence="1">
    <location>
        <begin position="364"/>
        <end position="380"/>
    </location>
</feature>
<keyword evidence="2" id="KW-0732">Signal</keyword>
<dbReference type="EMBL" id="SJPK01000002">
    <property type="protein sequence ID" value="TWT74248.1"/>
    <property type="molecule type" value="Genomic_DNA"/>
</dbReference>
<feature type="region of interest" description="Disordered" evidence="1">
    <location>
        <begin position="568"/>
        <end position="591"/>
    </location>
</feature>
<sequence precursor="true">MKRMQTFLAPLALAGVCAFTTNATSQEPSQETPQSSSTTTARTGDGLLSLQADMPQQTHAGESFEYTVTVSNSSDNMTLHDVVLKHRKAEGLTVESVSKQSNATNSSQSEENGSDEQEKSGDQSQKAKESQNGKNNKPKQLKISALKPGESQTFVVKATADKEGDLKSCLEIASYTPAVCLTTTVVKPELELTKKAPKTADRCNVIEIVYSIKNGGSGDVGAMTISDKLGNGLETIDGENSLKFVVDGLSAGDTRSFKARVFATKAGSFSSRATAKATDSDLQSRSKKTTTKVSAADLAVRINGPKKIQGEKTAQFTATVRNTGNVDATDVDVTVMWPEQASLANLGDVSKKKASKQGDESKSDQQQPTLAKSGDGNSAGDSDKQGSNEGDNSKSNATKMAKQSFTIDSLAAGETAQFQYTVQPNDVEKLATKVEALYICDVDAATDREQASAKTTAVAMASVEVVRLPALQIMIIDSDDPVANGDEVTYTARVWNEGDAADSNVQLEMEIPDGLEFVSANGPTEFNQDGGVVTFDAIKSMKAGQREDYKLVAKASGSGSVKVKANLSSKTLDESVSSEEPTELFSEGSDE</sequence>
<evidence type="ECO:0000313" key="4">
    <source>
        <dbReference type="EMBL" id="TWT74248.1"/>
    </source>
</evidence>
<feature type="chain" id="PRO_5023012536" evidence="2">
    <location>
        <begin position="24"/>
        <end position="591"/>
    </location>
</feature>
<dbReference type="InterPro" id="IPR013783">
    <property type="entry name" value="Ig-like_fold"/>
</dbReference>
<feature type="compositionally biased region" description="Polar residues" evidence="1">
    <location>
        <begin position="387"/>
        <end position="397"/>
    </location>
</feature>